<organism evidence="1">
    <name type="scientific">Culex pipiens</name>
    <name type="common">House mosquito</name>
    <dbReference type="NCBI Taxonomy" id="7175"/>
    <lineage>
        <taxon>Eukaryota</taxon>
        <taxon>Metazoa</taxon>
        <taxon>Ecdysozoa</taxon>
        <taxon>Arthropoda</taxon>
        <taxon>Hexapoda</taxon>
        <taxon>Insecta</taxon>
        <taxon>Pterygota</taxon>
        <taxon>Neoptera</taxon>
        <taxon>Endopterygota</taxon>
        <taxon>Diptera</taxon>
        <taxon>Nematocera</taxon>
        <taxon>Culicoidea</taxon>
        <taxon>Culicidae</taxon>
        <taxon>Culicinae</taxon>
        <taxon>Culicini</taxon>
        <taxon>Culex</taxon>
        <taxon>Culex</taxon>
    </lineage>
</organism>
<name>A0A8D8MNI2_CULPI</name>
<protein>
    <submittedName>
        <fullName evidence="1">(northern house mosquito) hypothetical protein</fullName>
    </submittedName>
</protein>
<dbReference type="EMBL" id="HBUE01212676">
    <property type="protein sequence ID" value="CAG6535102.1"/>
    <property type="molecule type" value="Transcribed_RNA"/>
</dbReference>
<dbReference type="EMBL" id="HBUE01027979">
    <property type="protein sequence ID" value="CAG6455217.1"/>
    <property type="molecule type" value="Transcribed_RNA"/>
</dbReference>
<sequence>MRGGLAIVVLGPGEDGPLRQPFRPASRFMNLLHAIVVLLRAAELCLECLERGQVRCSEDNHVLAHVLHGVGQRTIYDLLRRSLDCLLLLLLLFHDATTNLSEPTRL</sequence>
<accession>A0A8D8MNI2</accession>
<evidence type="ECO:0000313" key="1">
    <source>
        <dbReference type="EMBL" id="CAG6535102.1"/>
    </source>
</evidence>
<proteinExistence type="predicted"/>
<dbReference type="AlphaFoldDB" id="A0A8D8MNI2"/>
<dbReference type="EMBL" id="HBUE01319167">
    <property type="protein sequence ID" value="CAG6587069.1"/>
    <property type="molecule type" value="Transcribed_RNA"/>
</dbReference>
<reference evidence="1" key="1">
    <citation type="submission" date="2021-05" db="EMBL/GenBank/DDBJ databases">
        <authorList>
            <person name="Alioto T."/>
            <person name="Alioto T."/>
            <person name="Gomez Garrido J."/>
        </authorList>
    </citation>
    <scope>NUCLEOTIDE SEQUENCE</scope>
</reference>